<evidence type="ECO:0000256" key="5">
    <source>
        <dbReference type="ARBA" id="ARBA00022691"/>
    </source>
</evidence>
<organism evidence="7 8">
    <name type="scientific">Nocardia suismassiliense</name>
    <dbReference type="NCBI Taxonomy" id="2077092"/>
    <lineage>
        <taxon>Bacteria</taxon>
        <taxon>Bacillati</taxon>
        <taxon>Actinomycetota</taxon>
        <taxon>Actinomycetes</taxon>
        <taxon>Mycobacteriales</taxon>
        <taxon>Nocardiaceae</taxon>
        <taxon>Nocardia</taxon>
    </lineage>
</organism>
<comment type="similarity">
    <text evidence="2 6">Belongs to the UPF0677 family.</text>
</comment>
<sequence length="279" mass="30530">MSGPEAPMAGVAMTAVGVAVIRVRESDRPDRLYDDPLARDFVAAARRGFAATEDGAQRWTQLEALADTFFDGRTVTVRLIDDQVTEAVAQGCRQVVVLGAGLDTRAFRLGLPADIRFFELDLPELFAFKEPVLAGAVPTCDRRVVAADLRGDWAEALRTNGFQPGVPTHWVDEGVLGYLSRADALRLAETLTELSAPTSRFDVLRFAVDENPAQYSELRRLVRAGHEGEDRLAGLGPDAEDWLAHRGWHTTFRSWSELVAPLDRPVDNPGVGLIIAVRA</sequence>
<keyword evidence="8" id="KW-1185">Reference proteome</keyword>
<gene>
    <name evidence="7" type="ORF">ACFYV7_12305</name>
</gene>
<comment type="function">
    <text evidence="1 6">Exhibits S-adenosyl-L-methionine-dependent methyltransferase activity.</text>
</comment>
<evidence type="ECO:0000313" key="8">
    <source>
        <dbReference type="Proteomes" id="UP001601948"/>
    </source>
</evidence>
<dbReference type="RefSeq" id="WP_387716724.1">
    <property type="nucleotide sequence ID" value="NZ_JBIAPI010000002.1"/>
</dbReference>
<keyword evidence="5 6" id="KW-0949">S-adenosyl-L-methionine</keyword>
<dbReference type="Proteomes" id="UP001601948">
    <property type="component" value="Unassembled WGS sequence"/>
</dbReference>
<evidence type="ECO:0000256" key="1">
    <source>
        <dbReference type="ARBA" id="ARBA00003907"/>
    </source>
</evidence>
<proteinExistence type="inferred from homology"/>
<keyword evidence="4 7" id="KW-0808">Transferase</keyword>
<name>A0ABW6QQT2_9NOCA</name>
<dbReference type="EC" id="2.1.1.-" evidence="6"/>
<dbReference type="PANTHER" id="PTHR43619">
    <property type="entry name" value="S-ADENOSYL-L-METHIONINE-DEPENDENT METHYLTRANSFERASE YKTD-RELATED"/>
    <property type="match status" value="1"/>
</dbReference>
<evidence type="ECO:0000313" key="7">
    <source>
        <dbReference type="EMBL" id="MFF3223566.1"/>
    </source>
</evidence>
<evidence type="ECO:0000256" key="2">
    <source>
        <dbReference type="ARBA" id="ARBA00008138"/>
    </source>
</evidence>
<dbReference type="InterPro" id="IPR011610">
    <property type="entry name" value="SAM_mthyl_Trfase_ML2640-like"/>
</dbReference>
<evidence type="ECO:0000256" key="3">
    <source>
        <dbReference type="ARBA" id="ARBA00022603"/>
    </source>
</evidence>
<dbReference type="GO" id="GO:0032259">
    <property type="term" value="P:methylation"/>
    <property type="evidence" value="ECO:0007669"/>
    <property type="project" value="UniProtKB-KW"/>
</dbReference>
<evidence type="ECO:0000256" key="4">
    <source>
        <dbReference type="ARBA" id="ARBA00022679"/>
    </source>
</evidence>
<evidence type="ECO:0000256" key="6">
    <source>
        <dbReference type="RuleBase" id="RU362030"/>
    </source>
</evidence>
<dbReference type="GO" id="GO:0008168">
    <property type="term" value="F:methyltransferase activity"/>
    <property type="evidence" value="ECO:0007669"/>
    <property type="project" value="UniProtKB-KW"/>
</dbReference>
<dbReference type="InterPro" id="IPR007213">
    <property type="entry name" value="Ppm1/Ppm2/Tcmp"/>
</dbReference>
<dbReference type="Pfam" id="PF04072">
    <property type="entry name" value="LCM"/>
    <property type="match status" value="1"/>
</dbReference>
<keyword evidence="3 6" id="KW-0489">Methyltransferase</keyword>
<dbReference type="PANTHER" id="PTHR43619:SF2">
    <property type="entry name" value="S-ADENOSYL-L-METHIONINE-DEPENDENT METHYLTRANSFERASES SUPERFAMILY PROTEIN"/>
    <property type="match status" value="1"/>
</dbReference>
<dbReference type="EMBL" id="JBIAPI010000002">
    <property type="protein sequence ID" value="MFF3223566.1"/>
    <property type="molecule type" value="Genomic_DNA"/>
</dbReference>
<dbReference type="InterPro" id="IPR029063">
    <property type="entry name" value="SAM-dependent_MTases_sf"/>
</dbReference>
<dbReference type="SUPFAM" id="SSF53335">
    <property type="entry name" value="S-adenosyl-L-methionine-dependent methyltransferases"/>
    <property type="match status" value="1"/>
</dbReference>
<reference evidence="7 8" key="1">
    <citation type="submission" date="2024-10" db="EMBL/GenBank/DDBJ databases">
        <title>The Natural Products Discovery Center: Release of the First 8490 Sequenced Strains for Exploring Actinobacteria Biosynthetic Diversity.</title>
        <authorList>
            <person name="Kalkreuter E."/>
            <person name="Kautsar S.A."/>
            <person name="Yang D."/>
            <person name="Bader C.D."/>
            <person name="Teijaro C.N."/>
            <person name="Fluegel L."/>
            <person name="Davis C.M."/>
            <person name="Simpson J.R."/>
            <person name="Lauterbach L."/>
            <person name="Steele A.D."/>
            <person name="Gui C."/>
            <person name="Meng S."/>
            <person name="Li G."/>
            <person name="Viehrig K."/>
            <person name="Ye F."/>
            <person name="Su P."/>
            <person name="Kiefer A.F."/>
            <person name="Nichols A."/>
            <person name="Cepeda A.J."/>
            <person name="Yan W."/>
            <person name="Fan B."/>
            <person name="Jiang Y."/>
            <person name="Adhikari A."/>
            <person name="Zheng C.-J."/>
            <person name="Schuster L."/>
            <person name="Cowan T.M."/>
            <person name="Smanski M.J."/>
            <person name="Chevrette M.G."/>
            <person name="De Carvalho L.P.S."/>
            <person name="Shen B."/>
        </authorList>
    </citation>
    <scope>NUCLEOTIDE SEQUENCE [LARGE SCALE GENOMIC DNA]</scope>
    <source>
        <strain evidence="7 8">NPDC003040</strain>
    </source>
</reference>
<dbReference type="Gene3D" id="3.40.50.150">
    <property type="entry name" value="Vaccinia Virus protein VP39"/>
    <property type="match status" value="1"/>
</dbReference>
<protein>
    <recommendedName>
        <fullName evidence="6">S-adenosyl-L-methionine-dependent methyltransferase</fullName>
        <ecNumber evidence="6">2.1.1.-</ecNumber>
    </recommendedName>
</protein>
<accession>A0ABW6QQT2</accession>
<comment type="caution">
    <text evidence="7">The sequence shown here is derived from an EMBL/GenBank/DDBJ whole genome shotgun (WGS) entry which is preliminary data.</text>
</comment>
<dbReference type="NCBIfam" id="TIGR00027">
    <property type="entry name" value="mthyl_TIGR00027"/>
    <property type="match status" value="1"/>
</dbReference>